<dbReference type="OrthoDB" id="5983843at2759"/>
<evidence type="ECO:0000259" key="7">
    <source>
        <dbReference type="PROSITE" id="PS50950"/>
    </source>
</evidence>
<evidence type="ECO:0000313" key="9">
    <source>
        <dbReference type="RefSeq" id="XP_031550736.1"/>
    </source>
</evidence>
<dbReference type="Pfam" id="PF05485">
    <property type="entry name" value="THAP"/>
    <property type="match status" value="1"/>
</dbReference>
<dbReference type="RefSeq" id="XP_031550736.1">
    <property type="nucleotide sequence ID" value="XM_031694876.1"/>
</dbReference>
<protein>
    <submittedName>
        <fullName evidence="9">Uncharacterized protein LOC116288137</fullName>
    </submittedName>
</protein>
<dbReference type="Proteomes" id="UP000515163">
    <property type="component" value="Unplaced"/>
</dbReference>
<organism evidence="8 9">
    <name type="scientific">Actinia tenebrosa</name>
    <name type="common">Australian red waratah sea anemone</name>
    <dbReference type="NCBI Taxonomy" id="6105"/>
    <lineage>
        <taxon>Eukaryota</taxon>
        <taxon>Metazoa</taxon>
        <taxon>Cnidaria</taxon>
        <taxon>Anthozoa</taxon>
        <taxon>Hexacorallia</taxon>
        <taxon>Actiniaria</taxon>
        <taxon>Actiniidae</taxon>
        <taxon>Actinia</taxon>
    </lineage>
</organism>
<feature type="region of interest" description="Disordered" evidence="6">
    <location>
        <begin position="117"/>
        <end position="141"/>
    </location>
</feature>
<feature type="domain" description="THAP-type" evidence="7">
    <location>
        <begin position="19"/>
        <end position="115"/>
    </location>
</feature>
<dbReference type="GO" id="GO:0003677">
    <property type="term" value="F:DNA binding"/>
    <property type="evidence" value="ECO:0007669"/>
    <property type="project" value="UniProtKB-UniRule"/>
</dbReference>
<evidence type="ECO:0000256" key="2">
    <source>
        <dbReference type="ARBA" id="ARBA00022771"/>
    </source>
</evidence>
<proteinExistence type="predicted"/>
<name>A0A6P8H5J9_ACTTE</name>
<evidence type="ECO:0000313" key="8">
    <source>
        <dbReference type="Proteomes" id="UP000515163"/>
    </source>
</evidence>
<sequence>MIKSVINRLKIYQSTSLTMPGDNCSVVGCGTCRNSKGISIWKLPAPRNDEYEKWRLDWLNELTKYREVDKHFQKLIDNDRVYTCEKHFGPEHIEHFQSEKMTKKKPKFGALPTLNMPRKSVNTTKTVPRQPRSIVKDHEEDSKKRNVYNHFSELCKRVQSLKTLAKWKLNVLEDRLD</sequence>
<dbReference type="KEGG" id="aten:116288137"/>
<keyword evidence="3" id="KW-0862">Zinc</keyword>
<dbReference type="PROSITE" id="PS50950">
    <property type="entry name" value="ZF_THAP"/>
    <property type="match status" value="1"/>
</dbReference>
<evidence type="ECO:0000256" key="3">
    <source>
        <dbReference type="ARBA" id="ARBA00022833"/>
    </source>
</evidence>
<evidence type="ECO:0000256" key="6">
    <source>
        <dbReference type="SAM" id="MobiDB-lite"/>
    </source>
</evidence>
<dbReference type="GeneID" id="116288137"/>
<dbReference type="AlphaFoldDB" id="A0A6P8H5J9"/>
<keyword evidence="8" id="KW-1185">Reference proteome</keyword>
<dbReference type="InParanoid" id="A0A6P8H5J9"/>
<gene>
    <name evidence="9" type="primary">LOC116288137</name>
</gene>
<keyword evidence="4 5" id="KW-0238">DNA-binding</keyword>
<accession>A0A6P8H5J9</accession>
<dbReference type="InterPro" id="IPR006612">
    <property type="entry name" value="THAP_Znf"/>
</dbReference>
<dbReference type="GO" id="GO:0008270">
    <property type="term" value="F:zinc ion binding"/>
    <property type="evidence" value="ECO:0007669"/>
    <property type="project" value="UniProtKB-KW"/>
</dbReference>
<evidence type="ECO:0000256" key="4">
    <source>
        <dbReference type="ARBA" id="ARBA00023125"/>
    </source>
</evidence>
<keyword evidence="2 5" id="KW-0863">Zinc-finger</keyword>
<evidence type="ECO:0000256" key="1">
    <source>
        <dbReference type="ARBA" id="ARBA00022723"/>
    </source>
</evidence>
<keyword evidence="1" id="KW-0479">Metal-binding</keyword>
<reference evidence="9" key="1">
    <citation type="submission" date="2025-08" db="UniProtKB">
        <authorList>
            <consortium name="RefSeq"/>
        </authorList>
    </citation>
    <scope>IDENTIFICATION</scope>
    <source>
        <tissue evidence="9">Tentacle</tissue>
    </source>
</reference>
<dbReference type="SUPFAM" id="SSF57716">
    <property type="entry name" value="Glucocorticoid receptor-like (DNA-binding domain)"/>
    <property type="match status" value="1"/>
</dbReference>
<evidence type="ECO:0000256" key="5">
    <source>
        <dbReference type="PROSITE-ProRule" id="PRU00309"/>
    </source>
</evidence>